<dbReference type="GO" id="GO:0050112">
    <property type="term" value="F:inositol 2-dehydrogenase (NAD+) activity"/>
    <property type="evidence" value="ECO:0007669"/>
    <property type="project" value="UniProtKB-EC"/>
</dbReference>
<feature type="domain" description="GFO/IDH/MocA-like oxidoreductase" evidence="3">
    <location>
        <begin position="137"/>
        <end position="268"/>
    </location>
</feature>
<dbReference type="InterPro" id="IPR000683">
    <property type="entry name" value="Gfo/Idh/MocA-like_OxRdtase_N"/>
</dbReference>
<evidence type="ECO:0000313" key="4">
    <source>
        <dbReference type="EMBL" id="STZ61058.1"/>
    </source>
</evidence>
<dbReference type="PANTHER" id="PTHR43818">
    <property type="entry name" value="BCDNA.GH03377"/>
    <property type="match status" value="1"/>
</dbReference>
<name>A0A378TJT9_9MYCO</name>
<dbReference type="RefSeq" id="WP_232067687.1">
    <property type="nucleotide sequence ID" value="NZ_AP022600.1"/>
</dbReference>
<dbReference type="InterPro" id="IPR050463">
    <property type="entry name" value="Gfo/Idh/MocA_oxidrdct_glycsds"/>
</dbReference>
<dbReference type="Pfam" id="PF01408">
    <property type="entry name" value="GFO_IDH_MocA"/>
    <property type="match status" value="1"/>
</dbReference>
<protein>
    <submittedName>
        <fullName evidence="4">Inositol 2-dehydrogenase</fullName>
        <ecNumber evidence="4">1.1.1.18</ecNumber>
    </submittedName>
</protein>
<gene>
    <name evidence="4" type="primary">iolG_2</name>
    <name evidence="4" type="ORF">NCTC10821_04602</name>
</gene>
<dbReference type="InterPro" id="IPR036291">
    <property type="entry name" value="NAD(P)-bd_dom_sf"/>
</dbReference>
<dbReference type="InterPro" id="IPR055170">
    <property type="entry name" value="GFO_IDH_MocA-like_dom"/>
</dbReference>
<dbReference type="PANTHER" id="PTHR43818:SF11">
    <property type="entry name" value="BCDNA.GH03377"/>
    <property type="match status" value="1"/>
</dbReference>
<dbReference type="AlphaFoldDB" id="A0A378TJT9"/>
<evidence type="ECO:0000256" key="1">
    <source>
        <dbReference type="ARBA" id="ARBA00023002"/>
    </source>
</evidence>
<accession>A0A378TJT9</accession>
<dbReference type="SUPFAM" id="SSF55347">
    <property type="entry name" value="Glyceraldehyde-3-phosphate dehydrogenase-like, C-terminal domain"/>
    <property type="match status" value="1"/>
</dbReference>
<keyword evidence="1 4" id="KW-0560">Oxidoreductase</keyword>
<dbReference type="Gene3D" id="3.30.360.10">
    <property type="entry name" value="Dihydrodipicolinate Reductase, domain 2"/>
    <property type="match status" value="1"/>
</dbReference>
<dbReference type="Gene3D" id="3.40.50.720">
    <property type="entry name" value="NAD(P)-binding Rossmann-like Domain"/>
    <property type="match status" value="1"/>
</dbReference>
<dbReference type="EMBL" id="UGQT01000001">
    <property type="protein sequence ID" value="STZ61058.1"/>
    <property type="molecule type" value="Genomic_DNA"/>
</dbReference>
<dbReference type="Pfam" id="PF22725">
    <property type="entry name" value="GFO_IDH_MocA_C3"/>
    <property type="match status" value="1"/>
</dbReference>
<reference evidence="4 5" key="1">
    <citation type="submission" date="2018-06" db="EMBL/GenBank/DDBJ databases">
        <authorList>
            <consortium name="Pathogen Informatics"/>
            <person name="Doyle S."/>
        </authorList>
    </citation>
    <scope>NUCLEOTIDE SEQUENCE [LARGE SCALE GENOMIC DNA]</scope>
    <source>
        <strain evidence="4 5">NCTC10821</strain>
    </source>
</reference>
<feature type="domain" description="Gfo/Idh/MocA-like oxidoreductase N-terminal" evidence="2">
    <location>
        <begin position="12"/>
        <end position="129"/>
    </location>
</feature>
<keyword evidence="5" id="KW-1185">Reference proteome</keyword>
<organism evidence="4 5">
    <name type="scientific">Mycolicibacterium tokaiense</name>
    <dbReference type="NCBI Taxonomy" id="39695"/>
    <lineage>
        <taxon>Bacteria</taxon>
        <taxon>Bacillati</taxon>
        <taxon>Actinomycetota</taxon>
        <taxon>Actinomycetes</taxon>
        <taxon>Mycobacteriales</taxon>
        <taxon>Mycobacteriaceae</taxon>
        <taxon>Mycolicibacterium</taxon>
    </lineage>
</organism>
<dbReference type="EC" id="1.1.1.18" evidence="4"/>
<proteinExistence type="predicted"/>
<sequence>MTTLQAHGTVGLAVIGCGTVGRIRAKLAREYPGIGWLGLCDVDEQTLKDLEADTDADFATTNVAELLARPEVGAVIIATDEREHVDPILRAVELGVPLFIEKPLATNPVESAQVYAAIQGAQVDAVVGYTQRFRRRFQTVKQRLRDGQIGDVTTVVTRAFMNRMVPEATLRKVPADAPRSALTPMVISGTHSLDMSMWLLEGRKPVEVYARSTDRTLGPIGTKDGTSGIFTMDDGVVFSMNINWALPTQWPGAVYGLEVGIVGTRGVIDIEDTHRDVILASEIGQPAGYNSRGFEPPAARHVDFVGSYPPGDISDGLLWGPMREETTTWFARVCRGVPTPHATAADGHANLIHTMAMDLSAKTGKPVPLPISADELLDELKGN</sequence>
<evidence type="ECO:0000259" key="2">
    <source>
        <dbReference type="Pfam" id="PF01408"/>
    </source>
</evidence>
<evidence type="ECO:0000259" key="3">
    <source>
        <dbReference type="Pfam" id="PF22725"/>
    </source>
</evidence>
<dbReference type="SUPFAM" id="SSF51735">
    <property type="entry name" value="NAD(P)-binding Rossmann-fold domains"/>
    <property type="match status" value="1"/>
</dbReference>
<evidence type="ECO:0000313" key="5">
    <source>
        <dbReference type="Proteomes" id="UP000254978"/>
    </source>
</evidence>
<dbReference type="GO" id="GO:0000166">
    <property type="term" value="F:nucleotide binding"/>
    <property type="evidence" value="ECO:0007669"/>
    <property type="project" value="InterPro"/>
</dbReference>
<dbReference type="Proteomes" id="UP000254978">
    <property type="component" value="Unassembled WGS sequence"/>
</dbReference>